<dbReference type="InterPro" id="IPR044859">
    <property type="entry name" value="Allene_oxi_cyc_Dirigent"/>
</dbReference>
<evidence type="ECO:0000256" key="4">
    <source>
        <dbReference type="ARBA" id="ARBA00022525"/>
    </source>
</evidence>
<gene>
    <name evidence="6" type="ORF">DVH24_024076</name>
</gene>
<evidence type="ECO:0000259" key="5">
    <source>
        <dbReference type="Pfam" id="PF14309"/>
    </source>
</evidence>
<accession>A0A498JLA1</accession>
<name>A0A498JLA1_MALDO</name>
<evidence type="ECO:0000256" key="1">
    <source>
        <dbReference type="ARBA" id="ARBA00004613"/>
    </source>
</evidence>
<comment type="subunit">
    <text evidence="3">Homodimer.</text>
</comment>
<dbReference type="Pfam" id="PF03018">
    <property type="entry name" value="Dirigent"/>
    <property type="match status" value="1"/>
</dbReference>
<dbReference type="Gene3D" id="2.40.480.10">
    <property type="entry name" value="Allene oxide cyclase-like"/>
    <property type="match status" value="1"/>
</dbReference>
<dbReference type="AlphaFoldDB" id="A0A498JLA1"/>
<evidence type="ECO:0000313" key="6">
    <source>
        <dbReference type="EMBL" id="RXH94392.1"/>
    </source>
</evidence>
<protein>
    <recommendedName>
        <fullName evidence="5">DUF4378 domain-containing protein</fullName>
    </recommendedName>
</protein>
<dbReference type="PANTHER" id="PTHR46836">
    <property type="entry name" value="AFADIN"/>
    <property type="match status" value="1"/>
</dbReference>
<dbReference type="Pfam" id="PF14309">
    <property type="entry name" value="DUF4378"/>
    <property type="match status" value="1"/>
</dbReference>
<evidence type="ECO:0000256" key="2">
    <source>
        <dbReference type="ARBA" id="ARBA00010746"/>
    </source>
</evidence>
<organism evidence="6 7">
    <name type="scientific">Malus domestica</name>
    <name type="common">Apple</name>
    <name type="synonym">Pyrus malus</name>
    <dbReference type="NCBI Taxonomy" id="3750"/>
    <lineage>
        <taxon>Eukaryota</taxon>
        <taxon>Viridiplantae</taxon>
        <taxon>Streptophyta</taxon>
        <taxon>Embryophyta</taxon>
        <taxon>Tracheophyta</taxon>
        <taxon>Spermatophyta</taxon>
        <taxon>Magnoliopsida</taxon>
        <taxon>eudicotyledons</taxon>
        <taxon>Gunneridae</taxon>
        <taxon>Pentapetalae</taxon>
        <taxon>rosids</taxon>
        <taxon>fabids</taxon>
        <taxon>Rosales</taxon>
        <taxon>Rosaceae</taxon>
        <taxon>Amygdaloideae</taxon>
        <taxon>Maleae</taxon>
        <taxon>Malus</taxon>
    </lineage>
</organism>
<comment type="similarity">
    <text evidence="2">Belongs to the plant dirigent protein family.</text>
</comment>
<keyword evidence="7" id="KW-1185">Reference proteome</keyword>
<comment type="subcellular location">
    <subcellularLocation>
        <location evidence="1">Secreted</location>
    </subcellularLocation>
</comment>
<keyword evidence="4" id="KW-0964">Secreted</keyword>
<dbReference type="EMBL" id="RDQH01000333">
    <property type="protein sequence ID" value="RXH94392.1"/>
    <property type="molecule type" value="Genomic_DNA"/>
</dbReference>
<proteinExistence type="inferred from homology"/>
<reference evidence="6 7" key="1">
    <citation type="submission" date="2018-10" db="EMBL/GenBank/DDBJ databases">
        <title>A high-quality apple genome assembly.</title>
        <authorList>
            <person name="Hu J."/>
        </authorList>
    </citation>
    <scope>NUCLEOTIDE SEQUENCE [LARGE SCALE GENOMIC DNA]</scope>
    <source>
        <strain evidence="7">cv. HFTH1</strain>
        <tissue evidence="6">Young leaf</tissue>
    </source>
</reference>
<evidence type="ECO:0000256" key="3">
    <source>
        <dbReference type="ARBA" id="ARBA00011738"/>
    </source>
</evidence>
<evidence type="ECO:0000313" key="7">
    <source>
        <dbReference type="Proteomes" id="UP000290289"/>
    </source>
</evidence>
<dbReference type="PANTHER" id="PTHR46836:SF7">
    <property type="entry name" value="PHOSPHATIDYLINOSITOL N-ACETYGLUCOSAMINLYTRANSFERASE SUBUNIT P-LIKE PROTEIN"/>
    <property type="match status" value="1"/>
</dbReference>
<sequence length="933" mass="102812">MKGELLYQEHLAGMEATPTPSVIAKLMGLDDSPPQAPVQKQRRVLSENYLRRVASIGARESRHSFKLRVPEVTDYGGSFLIGEHLHNPQVSPSTCTSGSGNVSPLTSFPCKLQNATLLETFENGIVTESLGEVGLINLDDFSRSQLGSNKEGRIPGSRIVVVKPKHGKAENSARCFPSLSSLDVSHSSDQRCVEFSSPSSGKIHVEVKERKNLAFDMEPVSLRSTVLRDILGKLTENTSCNKANIDTKVSQLGSRGGDSVAMKTESMRLSFSYSDGSYGSQEAKKQLSERRKMTNKLEEVGMACKGTTLGNLLAMSAHETGSRTLGHKLFRHHQSKRQLVRVDLKDLDLSKFRTQQDKYAALCNEWSFKPKGSINLGQHKSMEYKFNQNDGFGPVKLRSNRKKLQSYPSLGGVQTMEKTPGNFKKWQSGRRTCIFVDKNDDSSSHGTDASVQQETSTECYKESPFLLHCSTTESDSMTSLEEAYQPSPVSVLEPLYSGERSATPEFLQSMSVDITDDSDAYSEGYGMIVSSDDGCDINEGSASSYRENEDSMRFFRVEESRDYSYLVDVLSEIGFYVRNSIMDLDTWCPPEWPVSIFVFETLEKKFGDQASWKRSDRRLLFDRINAGLMEIFEPCLGVPVWTKPVSRRIRSTSSEEMIEEDLWMLLVSQEKETGKDSTKKVLGREIELDLGDDIDGIGREIERFLFDKLVAEFVSLETRNLEEQPQVPVVPPVVSDMFDTPVTNAALATPAAATSTATVANAADHPALIFFMHDILGGSNPTARAMTGIVNNPAANGQVPFAKPKGALLPGSSALQNLMFGTMSVFDDEFTEGHELSSGLVGKAQGFYVVSSEDGTSQTMAFTAMFQSGSYTDSLSFFGVHRTAVSESHLAIMGGTGKYVNAKGFALVKTFLASNQQTDGAETLLEFTVYVTY</sequence>
<dbReference type="Proteomes" id="UP000290289">
    <property type="component" value="Chromosome 7"/>
</dbReference>
<dbReference type="GO" id="GO:0009699">
    <property type="term" value="P:phenylpropanoid biosynthetic process"/>
    <property type="evidence" value="ECO:0007669"/>
    <property type="project" value="UniProtKB-ARBA"/>
</dbReference>
<dbReference type="GO" id="GO:0005576">
    <property type="term" value="C:extracellular region"/>
    <property type="evidence" value="ECO:0007669"/>
    <property type="project" value="UniProtKB-SubCell"/>
</dbReference>
<comment type="caution">
    <text evidence="6">The sequence shown here is derived from an EMBL/GenBank/DDBJ whole genome shotgun (WGS) entry which is preliminary data.</text>
</comment>
<dbReference type="InterPro" id="IPR025486">
    <property type="entry name" value="DUF4378"/>
</dbReference>
<feature type="domain" description="DUF4378" evidence="5">
    <location>
        <begin position="562"/>
        <end position="712"/>
    </location>
</feature>
<dbReference type="InterPro" id="IPR004265">
    <property type="entry name" value="Dirigent"/>
</dbReference>